<evidence type="ECO:0000313" key="3">
    <source>
        <dbReference type="EMBL" id="TVY43687.1"/>
    </source>
</evidence>
<gene>
    <name evidence="3" type="ORF">LOCC1_G004653</name>
</gene>
<name>A0A8H8RZB6_9HELO</name>
<reference evidence="3 4" key="1">
    <citation type="submission" date="2018-05" db="EMBL/GenBank/DDBJ databases">
        <title>Genome sequencing and assembly of the regulated plant pathogen Lachnellula willkommii and related sister species for the development of diagnostic species identification markers.</title>
        <authorList>
            <person name="Giroux E."/>
            <person name="Bilodeau G."/>
        </authorList>
    </citation>
    <scope>NUCLEOTIDE SEQUENCE [LARGE SCALE GENOMIC DNA]</scope>
    <source>
        <strain evidence="3 4">CBS 160.35</strain>
    </source>
</reference>
<dbReference type="OrthoDB" id="245563at2759"/>
<comment type="caution">
    <text evidence="3">The sequence shown here is derived from an EMBL/GenBank/DDBJ whole genome shotgun (WGS) entry which is preliminary data.</text>
</comment>
<dbReference type="Pfam" id="PF07929">
    <property type="entry name" value="PRiA4_ORF3"/>
    <property type="match status" value="1"/>
</dbReference>
<accession>A0A8H8RZB6</accession>
<dbReference type="InterPro" id="IPR024047">
    <property type="entry name" value="MM3350-like_sf"/>
</dbReference>
<dbReference type="Proteomes" id="UP000443090">
    <property type="component" value="Unassembled WGS sequence"/>
</dbReference>
<evidence type="ECO:0000259" key="2">
    <source>
        <dbReference type="Pfam" id="PF07929"/>
    </source>
</evidence>
<dbReference type="InterPro" id="IPR012912">
    <property type="entry name" value="Plasmid_pRiA4b_Orf3-like"/>
</dbReference>
<protein>
    <recommendedName>
        <fullName evidence="2">Plasmid pRiA4b Orf3-like domain-containing protein</fullName>
    </recommendedName>
</protein>
<organism evidence="3 4">
    <name type="scientific">Lachnellula occidentalis</name>
    <dbReference type="NCBI Taxonomy" id="215460"/>
    <lineage>
        <taxon>Eukaryota</taxon>
        <taxon>Fungi</taxon>
        <taxon>Dikarya</taxon>
        <taxon>Ascomycota</taxon>
        <taxon>Pezizomycotina</taxon>
        <taxon>Leotiomycetes</taxon>
        <taxon>Helotiales</taxon>
        <taxon>Lachnaceae</taxon>
        <taxon>Lachnellula</taxon>
    </lineage>
</organism>
<feature type="domain" description="Plasmid pRiA4b Orf3-like" evidence="2">
    <location>
        <begin position="27"/>
        <end position="206"/>
    </location>
</feature>
<dbReference type="AlphaFoldDB" id="A0A8H8RZB6"/>
<evidence type="ECO:0000256" key="1">
    <source>
        <dbReference type="SAM" id="MobiDB-lite"/>
    </source>
</evidence>
<dbReference type="EMBL" id="QGMI01000269">
    <property type="protein sequence ID" value="TVY43687.1"/>
    <property type="molecule type" value="Genomic_DNA"/>
</dbReference>
<dbReference type="SUPFAM" id="SSF159941">
    <property type="entry name" value="MM3350-like"/>
    <property type="match status" value="1"/>
</dbReference>
<dbReference type="PANTHER" id="PTHR41878:SF1">
    <property type="entry name" value="TNPR PROTEIN"/>
    <property type="match status" value="1"/>
</dbReference>
<dbReference type="PANTHER" id="PTHR41878">
    <property type="entry name" value="LEXA REPRESSOR-RELATED"/>
    <property type="match status" value="1"/>
</dbReference>
<evidence type="ECO:0000313" key="4">
    <source>
        <dbReference type="Proteomes" id="UP000443090"/>
    </source>
</evidence>
<keyword evidence="4" id="KW-1185">Reference proteome</keyword>
<sequence length="475" mass="52772">MRTLLLSHLLWQVDPEMRNLHPRFITNPRVTRTLSCPATATFASLHQALIVAFGWANTHLYDFDVFDHSDVRGRENRFSGGNPMFKITATSEESDPEESDYESDDESLGPKDPDSAQVTLFDILHDPKTKGKTIHYCYDFGDGWEHVISCIGRADATAQFVCLEGEGHGCAEDVGGCIGWQELLKAYDADEPSKKQKELMSWFETQASNKDAEGLRGEKKWIWDKDNINTVLNELGRTTKEGVVPSPSNSLPVPSPTTNLVPFPIAPDSLPSVLLVSLDKQSFFDNMYEETLALLRSKANIIEVTHIASAMSHLSSPQASYTAIIVTDAGILARDKVTLQQKLAEYATCGGTVIIGFHVSSFARPKDAARFFKDQWAFDWKFGNYHREMFRLNPRALQYSRYISQGGTTFLPRQYSMKAVLLSGPKPEDCVYVGEMGSAESPAVLAKKGKGFLGWIGDVNTEVGTSLLLLYMCGL</sequence>
<proteinExistence type="predicted"/>
<dbReference type="Gene3D" id="3.10.290.30">
    <property type="entry name" value="MM3350-like"/>
    <property type="match status" value="1"/>
</dbReference>
<feature type="compositionally biased region" description="Acidic residues" evidence="1">
    <location>
        <begin position="92"/>
        <end position="107"/>
    </location>
</feature>
<feature type="region of interest" description="Disordered" evidence="1">
    <location>
        <begin position="82"/>
        <end position="115"/>
    </location>
</feature>